<accession>A0A1X1KJF9</accession>
<dbReference type="Gene3D" id="3.90.550.10">
    <property type="entry name" value="Spore Coat Polysaccharide Biosynthesis Protein SpsA, Chain A"/>
    <property type="match status" value="1"/>
</dbReference>
<comment type="caution">
    <text evidence="1">The sequence shown here is derived from an EMBL/GenBank/DDBJ whole genome shotgun (WGS) entry which is preliminary data.</text>
</comment>
<dbReference type="InterPro" id="IPR029044">
    <property type="entry name" value="Nucleotide-diphossugar_trans"/>
</dbReference>
<organism evidence="1 2">
    <name type="scientific">Streptococcus mitis</name>
    <dbReference type="NCBI Taxonomy" id="28037"/>
    <lineage>
        <taxon>Bacteria</taxon>
        <taxon>Bacillati</taxon>
        <taxon>Bacillota</taxon>
        <taxon>Bacilli</taxon>
        <taxon>Lactobacillales</taxon>
        <taxon>Streptococcaceae</taxon>
        <taxon>Streptococcus</taxon>
        <taxon>Streptococcus mitis group</taxon>
    </lineage>
</organism>
<dbReference type="OrthoDB" id="2040972at2"/>
<proteinExistence type="predicted"/>
<reference evidence="1 2" key="1">
    <citation type="journal article" date="2016" name="Eur. J. Clin. Microbiol. Infect. Dis.">
        <title>Whole genome sequencing as a tool for phylogenetic analysis of clinical strains of Mitis group streptococci.</title>
        <authorList>
            <person name="Rasmussen L.H."/>
            <person name="Dargis R."/>
            <person name="Hojholt K."/>
            <person name="Christensen J.J."/>
            <person name="Skovgaard O."/>
            <person name="Justesen U.S."/>
            <person name="Rosenvinge F.S."/>
            <person name="Moser C."/>
            <person name="Lukjancenko O."/>
            <person name="Rasmussen S."/>
            <person name="Nielsen X.C."/>
        </authorList>
    </citation>
    <scope>NUCLEOTIDE SEQUENCE [LARGE SCALE GENOMIC DNA]</scope>
    <source>
        <strain evidence="1 2">OD_317805_11</strain>
    </source>
</reference>
<protein>
    <recommendedName>
        <fullName evidence="3">Glycosyltransferase</fullName>
    </recommendedName>
</protein>
<dbReference type="RefSeq" id="WP_084891088.1">
    <property type="nucleotide sequence ID" value="NZ_NCVK01000058.1"/>
</dbReference>
<gene>
    <name evidence="1" type="ORF">B7695_08455</name>
</gene>
<dbReference type="EMBL" id="NCVK01000058">
    <property type="protein sequence ID" value="ORO99557.1"/>
    <property type="molecule type" value="Genomic_DNA"/>
</dbReference>
<evidence type="ECO:0000313" key="1">
    <source>
        <dbReference type="EMBL" id="ORO99557.1"/>
    </source>
</evidence>
<dbReference type="AlphaFoldDB" id="A0A1X1KJF9"/>
<dbReference type="Proteomes" id="UP000193517">
    <property type="component" value="Unassembled WGS sequence"/>
</dbReference>
<evidence type="ECO:0008006" key="3">
    <source>
        <dbReference type="Google" id="ProtNLM"/>
    </source>
</evidence>
<sequence>MDIKKFLKKSHLTKGIYKQLQGKKNQYRLEKKFKYTGKFIDRKKDSKDLCIILAGYKEFLYDDVLGRVNEFAPESMDICVLSSGIYSEKLNQICEENNWSYLSTEQNNISLIQNVAINLHPQAQYIYKIDEDIFITEHYFENLKEAYILAQEGDYAPGVVAPLIPVNGYGHKRILQKLGLEDVYYEKFGEKSKFIAGQPRFIESNPEVAKFFWGDGEVIPTIDTLNAQFSKEEKKVNPCAIRFSIGAILFERSLWELMDHFNVEFEGVGLGVDEVQICNFCILNSKPLMVSENVVVGHLSFGPQNKAMFEYYKEHPEKFSI</sequence>
<name>A0A1X1KJF9_STRMT</name>
<evidence type="ECO:0000313" key="2">
    <source>
        <dbReference type="Proteomes" id="UP000193517"/>
    </source>
</evidence>